<reference evidence="1" key="1">
    <citation type="submission" date="2020-11" db="EMBL/GenBank/DDBJ databases">
        <authorList>
            <person name="Tran Van P."/>
        </authorList>
    </citation>
    <scope>NUCLEOTIDE SEQUENCE</scope>
</reference>
<dbReference type="EMBL" id="OE183966">
    <property type="protein sequence ID" value="CAD7576182.1"/>
    <property type="molecule type" value="Genomic_DNA"/>
</dbReference>
<protein>
    <submittedName>
        <fullName evidence="1">(California timema) hypothetical protein</fullName>
    </submittedName>
</protein>
<accession>A0A7R9PAY3</accession>
<organism evidence="1">
    <name type="scientific">Timema californicum</name>
    <name type="common">California timema</name>
    <name type="synonym">Walking stick</name>
    <dbReference type="NCBI Taxonomy" id="61474"/>
    <lineage>
        <taxon>Eukaryota</taxon>
        <taxon>Metazoa</taxon>
        <taxon>Ecdysozoa</taxon>
        <taxon>Arthropoda</taxon>
        <taxon>Hexapoda</taxon>
        <taxon>Insecta</taxon>
        <taxon>Pterygota</taxon>
        <taxon>Neoptera</taxon>
        <taxon>Polyneoptera</taxon>
        <taxon>Phasmatodea</taxon>
        <taxon>Timematodea</taxon>
        <taxon>Timematoidea</taxon>
        <taxon>Timematidae</taxon>
        <taxon>Timema</taxon>
    </lineage>
</organism>
<sequence>MSSGEPACIYTALCFFANESIKHNQKNTFVTFDQPIYIKAAEIVAGSSELSTAIVWLDHIHYAKSARLYLPQIFDIGCIMDKDDFEDYCSKGYFTIRRTNKFWCSVAVDLAIEKELIREIKTDGGLTRYGSVNRDKALEIGSECMQNMNGGTFEATKLKRKDRVTPLSATNNTMQELVLVITFLPPAPEKLLHLICCGCKKGCEGNCECKKSGLACFIMCRCLGEVCSNSPSSSISMNSEENYRKEDTYPIGKPVYRGNHGHRTAGIAIAHLKEGHAV</sequence>
<name>A0A7R9PAY3_TIMCA</name>
<proteinExistence type="predicted"/>
<evidence type="ECO:0000313" key="1">
    <source>
        <dbReference type="EMBL" id="CAD7576182.1"/>
    </source>
</evidence>
<gene>
    <name evidence="1" type="ORF">TCMB3V08_LOCUS8756</name>
</gene>
<dbReference type="AlphaFoldDB" id="A0A7R9PAY3"/>